<keyword evidence="3" id="KW-1185">Reference proteome</keyword>
<feature type="transmembrane region" description="Helical" evidence="1">
    <location>
        <begin position="6"/>
        <end position="25"/>
    </location>
</feature>
<keyword evidence="1" id="KW-0812">Transmembrane</keyword>
<accession>A0A1G6GPQ4</accession>
<keyword evidence="1" id="KW-0472">Membrane</keyword>
<feature type="transmembrane region" description="Helical" evidence="1">
    <location>
        <begin position="37"/>
        <end position="56"/>
    </location>
</feature>
<dbReference type="STRING" id="1577474.GA0111570_104225"/>
<dbReference type="RefSeq" id="WP_092608874.1">
    <property type="nucleotide sequence ID" value="NZ_FMYF01000004.1"/>
</dbReference>
<proteinExistence type="predicted"/>
<dbReference type="AlphaFoldDB" id="A0A1G6GPQ4"/>
<dbReference type="EMBL" id="FMYF01000004">
    <property type="protein sequence ID" value="SDB83980.1"/>
    <property type="molecule type" value="Genomic_DNA"/>
</dbReference>
<dbReference type="Pfam" id="PF05437">
    <property type="entry name" value="AzlD"/>
    <property type="match status" value="1"/>
</dbReference>
<dbReference type="Proteomes" id="UP000199086">
    <property type="component" value="Unassembled WGS sequence"/>
</dbReference>
<evidence type="ECO:0000313" key="3">
    <source>
        <dbReference type="Proteomes" id="UP000199086"/>
    </source>
</evidence>
<feature type="transmembrane region" description="Helical" evidence="1">
    <location>
        <begin position="68"/>
        <end position="96"/>
    </location>
</feature>
<protein>
    <submittedName>
        <fullName evidence="2">Branched-chain amino acid transport protein (AzlD)</fullName>
    </submittedName>
</protein>
<name>A0A1G6GPQ4_9ACTN</name>
<dbReference type="InterPro" id="IPR008407">
    <property type="entry name" value="Brnchd-chn_aa_trnsp_AzlD"/>
</dbReference>
<gene>
    <name evidence="2" type="ORF">GA0111570_104225</name>
</gene>
<evidence type="ECO:0000256" key="1">
    <source>
        <dbReference type="SAM" id="Phobius"/>
    </source>
</evidence>
<sequence length="103" mass="10930">MTMWIWIIVASLAAYVLKLTGYLVPERVLEHPRMARVTWVLTLGLLSALVVMNTFASGTALVADARVAAFVVAVVALVLRAPFLLVVVLGAAAAALTRALGWG</sequence>
<organism evidence="2 3">
    <name type="scientific">Raineyella antarctica</name>
    <dbReference type="NCBI Taxonomy" id="1577474"/>
    <lineage>
        <taxon>Bacteria</taxon>
        <taxon>Bacillati</taxon>
        <taxon>Actinomycetota</taxon>
        <taxon>Actinomycetes</taxon>
        <taxon>Propionibacteriales</taxon>
        <taxon>Propionibacteriaceae</taxon>
        <taxon>Raineyella</taxon>
    </lineage>
</organism>
<evidence type="ECO:0000313" key="2">
    <source>
        <dbReference type="EMBL" id="SDB83980.1"/>
    </source>
</evidence>
<keyword evidence="1" id="KW-1133">Transmembrane helix</keyword>
<reference evidence="2 3" key="1">
    <citation type="submission" date="2016-06" db="EMBL/GenBank/DDBJ databases">
        <authorList>
            <person name="Olsen C.W."/>
            <person name="Carey S."/>
            <person name="Hinshaw L."/>
            <person name="Karasin A.I."/>
        </authorList>
    </citation>
    <scope>NUCLEOTIDE SEQUENCE [LARGE SCALE GENOMIC DNA]</scope>
    <source>
        <strain evidence="2 3">LZ-22</strain>
    </source>
</reference>
<dbReference type="OrthoDB" id="3733498at2"/>